<evidence type="ECO:0000313" key="1">
    <source>
        <dbReference type="EMBL" id="CAG9824048.1"/>
    </source>
</evidence>
<accession>A0A9N9SMY7</accession>
<sequence>MLEIYSNQSGVNFSTANEFGYGRVMSVEEITNSTIAEEEKVQRNDNLSFLDTMRQKLLKILRKDEQQYYQDLRDFIMRLKISEEKPVEYMTPNNSPRVTMSDENLNIEDFIFKPLHK</sequence>
<dbReference type="OrthoDB" id="274691at2759"/>
<reference evidence="1" key="2">
    <citation type="submission" date="2022-10" db="EMBL/GenBank/DDBJ databases">
        <authorList>
            <consortium name="ENA_rothamsted_submissions"/>
            <consortium name="culmorum"/>
            <person name="King R."/>
        </authorList>
    </citation>
    <scope>NUCLEOTIDE SEQUENCE</scope>
</reference>
<organism evidence="1 2">
    <name type="scientific">Phaedon cochleariae</name>
    <name type="common">Mustard beetle</name>
    <dbReference type="NCBI Taxonomy" id="80249"/>
    <lineage>
        <taxon>Eukaryota</taxon>
        <taxon>Metazoa</taxon>
        <taxon>Ecdysozoa</taxon>
        <taxon>Arthropoda</taxon>
        <taxon>Hexapoda</taxon>
        <taxon>Insecta</taxon>
        <taxon>Pterygota</taxon>
        <taxon>Neoptera</taxon>
        <taxon>Endopterygota</taxon>
        <taxon>Coleoptera</taxon>
        <taxon>Polyphaga</taxon>
        <taxon>Cucujiformia</taxon>
        <taxon>Chrysomeloidea</taxon>
        <taxon>Chrysomelidae</taxon>
        <taxon>Chrysomelinae</taxon>
        <taxon>Chrysomelini</taxon>
        <taxon>Phaedon</taxon>
    </lineage>
</organism>
<protein>
    <submittedName>
        <fullName evidence="1">Uncharacterized protein</fullName>
    </submittedName>
</protein>
<dbReference type="Proteomes" id="UP001153737">
    <property type="component" value="Chromosome 7"/>
</dbReference>
<reference evidence="1" key="1">
    <citation type="submission" date="2022-01" db="EMBL/GenBank/DDBJ databases">
        <authorList>
            <person name="King R."/>
        </authorList>
    </citation>
    <scope>NUCLEOTIDE SEQUENCE</scope>
</reference>
<keyword evidence="2" id="KW-1185">Reference proteome</keyword>
<evidence type="ECO:0000313" key="2">
    <source>
        <dbReference type="Proteomes" id="UP001153737"/>
    </source>
</evidence>
<dbReference type="AlphaFoldDB" id="A0A9N9SMY7"/>
<gene>
    <name evidence="1" type="ORF">PHAECO_LOCUS11095</name>
</gene>
<dbReference type="EMBL" id="OU896713">
    <property type="protein sequence ID" value="CAG9824048.1"/>
    <property type="molecule type" value="Genomic_DNA"/>
</dbReference>
<proteinExistence type="predicted"/>
<name>A0A9N9SMY7_PHACE</name>